<reference evidence="2" key="1">
    <citation type="submission" date="2016-12" db="EMBL/GenBank/DDBJ databases">
        <title>The genomes of Aspergillus section Nigri reveals drivers in fungal speciation.</title>
        <authorList>
            <consortium name="DOE Joint Genome Institute"/>
            <person name="Vesth T.C."/>
            <person name="Nybo J."/>
            <person name="Theobald S."/>
            <person name="Brandl J."/>
            <person name="Frisvad J.C."/>
            <person name="Nielsen K.F."/>
            <person name="Lyhne E.K."/>
            <person name="Kogle M.E."/>
            <person name="Kuo A."/>
            <person name="Riley R."/>
            <person name="Clum A."/>
            <person name="Nolan M."/>
            <person name="Lipzen A."/>
            <person name="Salamov A."/>
            <person name="Henrissat B."/>
            <person name="Wiebenga A."/>
            <person name="De Vries R.P."/>
            <person name="Grigoriev I.V."/>
            <person name="Mortensen U.H."/>
            <person name="Andersen M.R."/>
            <person name="Baker S.E."/>
        </authorList>
    </citation>
    <scope>NUCLEOTIDE SEQUENCE [LARGE SCALE GENOMIC DNA]</scope>
    <source>
        <strain evidence="2">CBS 113365</strain>
    </source>
</reference>
<keyword evidence="1" id="KW-1133">Transmembrane helix</keyword>
<name>A0A319BNI3_ASPVC</name>
<keyword evidence="3" id="KW-1185">Reference proteome</keyword>
<evidence type="ECO:0000313" key="3">
    <source>
        <dbReference type="Proteomes" id="UP000248405"/>
    </source>
</evidence>
<dbReference type="OrthoDB" id="10562717at2759"/>
<dbReference type="AlphaFoldDB" id="A0A319BNI3"/>
<dbReference type="Proteomes" id="UP000248405">
    <property type="component" value="Unassembled WGS sequence"/>
</dbReference>
<evidence type="ECO:0000256" key="1">
    <source>
        <dbReference type="SAM" id="Phobius"/>
    </source>
</evidence>
<proteinExistence type="predicted"/>
<dbReference type="EMBL" id="KZ821630">
    <property type="protein sequence ID" value="PYH67293.1"/>
    <property type="molecule type" value="Genomic_DNA"/>
</dbReference>
<keyword evidence="1" id="KW-0812">Transmembrane</keyword>
<feature type="transmembrane region" description="Helical" evidence="1">
    <location>
        <begin position="136"/>
        <end position="155"/>
    </location>
</feature>
<evidence type="ECO:0000313" key="2">
    <source>
        <dbReference type="EMBL" id="PYH67293.1"/>
    </source>
</evidence>
<protein>
    <submittedName>
        <fullName evidence="2">Uncharacterized protein</fullName>
    </submittedName>
</protein>
<gene>
    <name evidence="2" type="ORF">BO88DRAFT_79646</name>
</gene>
<feature type="transmembrane region" description="Helical" evidence="1">
    <location>
        <begin position="167"/>
        <end position="184"/>
    </location>
</feature>
<feature type="transmembrane region" description="Helical" evidence="1">
    <location>
        <begin position="46"/>
        <end position="73"/>
    </location>
</feature>
<keyword evidence="1" id="KW-0472">Membrane</keyword>
<sequence length="187" mass="21574">MEGRLYRFYLSWRSGTVPLSSPILPRLFSPGKIAERGKGGGRSSRLVYMWVCFLFNLRNGILVIYILLMGYWVDCRMVMIWARKGPWREREKEKAAWARQSRTADSRNAHTPLGINQQWTQGVQAGSLSFSFSRPAILLFFFSLFLSPPLPRFLYRLCLVPTPPCTIFFVMSCVLCNIVGRFPYPFG</sequence>
<dbReference type="GeneID" id="37217738"/>
<organism evidence="2 3">
    <name type="scientific">Aspergillus vadensis (strain CBS 113365 / IMI 142717 / IBT 24658)</name>
    <dbReference type="NCBI Taxonomy" id="1448311"/>
    <lineage>
        <taxon>Eukaryota</taxon>
        <taxon>Fungi</taxon>
        <taxon>Dikarya</taxon>
        <taxon>Ascomycota</taxon>
        <taxon>Pezizomycotina</taxon>
        <taxon>Eurotiomycetes</taxon>
        <taxon>Eurotiomycetidae</taxon>
        <taxon>Eurotiales</taxon>
        <taxon>Aspergillaceae</taxon>
        <taxon>Aspergillus</taxon>
        <taxon>Aspergillus subgen. Circumdati</taxon>
    </lineage>
</organism>
<accession>A0A319BNI3</accession>
<dbReference type="RefSeq" id="XP_025561087.1">
    <property type="nucleotide sequence ID" value="XM_025713146.1"/>
</dbReference>